<feature type="chain" id="PRO_5016605414" description="Beta-barrel assembly machine subunit BamE" evidence="1">
    <location>
        <begin position="20"/>
        <end position="156"/>
    </location>
</feature>
<comment type="caution">
    <text evidence="2">The sequence shown here is derived from an EMBL/GenBank/DDBJ whole genome shotgun (WGS) entry which is preliminary data.</text>
</comment>
<evidence type="ECO:0000313" key="3">
    <source>
        <dbReference type="Proteomes" id="UP000252884"/>
    </source>
</evidence>
<feature type="signal peptide" evidence="1">
    <location>
        <begin position="1"/>
        <end position="19"/>
    </location>
</feature>
<evidence type="ECO:0000256" key="1">
    <source>
        <dbReference type="SAM" id="SignalP"/>
    </source>
</evidence>
<sequence>MLRLIAAALPLLLAACASVQPGMAREQVLSSWGQPTRTVALPGGQRLQYSQQPSGQRVFMVDLDAGGKVRSVRQVMTRSDFARIATDGSWTRADVEREFGPAPDNERVSSWDGPILSYRWREGMIDLYYWVYLDPAGVVRRAHEGVDWRNMRHTIN</sequence>
<dbReference type="Proteomes" id="UP000252884">
    <property type="component" value="Unassembled WGS sequence"/>
</dbReference>
<name>A0A368XWP1_9BURK</name>
<gene>
    <name evidence="2" type="ORF">DES41_104366</name>
</gene>
<organism evidence="2 3">
    <name type="scientific">Pseudorhodoferax soli</name>
    <dbReference type="NCBI Taxonomy" id="545864"/>
    <lineage>
        <taxon>Bacteria</taxon>
        <taxon>Pseudomonadati</taxon>
        <taxon>Pseudomonadota</taxon>
        <taxon>Betaproteobacteria</taxon>
        <taxon>Burkholderiales</taxon>
        <taxon>Comamonadaceae</taxon>
    </lineage>
</organism>
<keyword evidence="3" id="KW-1185">Reference proteome</keyword>
<reference evidence="2 3" key="1">
    <citation type="submission" date="2018-07" db="EMBL/GenBank/DDBJ databases">
        <title>Genomic Encyclopedia of Type Strains, Phase IV (KMG-IV): sequencing the most valuable type-strain genomes for metagenomic binning, comparative biology and taxonomic classification.</title>
        <authorList>
            <person name="Goeker M."/>
        </authorList>
    </citation>
    <scope>NUCLEOTIDE SEQUENCE [LARGE SCALE GENOMIC DNA]</scope>
    <source>
        <strain evidence="2 3">DSM 21634</strain>
    </source>
</reference>
<protein>
    <recommendedName>
        <fullName evidence="4">Beta-barrel assembly machine subunit BamE</fullName>
    </recommendedName>
</protein>
<accession>A0A368XWP1</accession>
<evidence type="ECO:0008006" key="4">
    <source>
        <dbReference type="Google" id="ProtNLM"/>
    </source>
</evidence>
<dbReference type="AlphaFoldDB" id="A0A368XWP1"/>
<evidence type="ECO:0000313" key="2">
    <source>
        <dbReference type="EMBL" id="RCW71546.1"/>
    </source>
</evidence>
<dbReference type="EMBL" id="QPJK01000004">
    <property type="protein sequence ID" value="RCW71546.1"/>
    <property type="molecule type" value="Genomic_DNA"/>
</dbReference>
<proteinExistence type="predicted"/>
<dbReference type="PROSITE" id="PS51257">
    <property type="entry name" value="PROKAR_LIPOPROTEIN"/>
    <property type="match status" value="1"/>
</dbReference>
<dbReference type="OrthoDB" id="8962020at2"/>
<keyword evidence="1" id="KW-0732">Signal</keyword>
<dbReference type="RefSeq" id="WP_114468759.1">
    <property type="nucleotide sequence ID" value="NZ_QPJK01000004.1"/>
</dbReference>